<evidence type="ECO:0000256" key="3">
    <source>
        <dbReference type="SAM" id="MobiDB-lite"/>
    </source>
</evidence>
<dbReference type="PROSITE" id="PS50103">
    <property type="entry name" value="ZF_C3H1"/>
    <property type="match status" value="1"/>
</dbReference>
<dbReference type="Pfam" id="PF25542">
    <property type="entry name" value="zf-CCCH_12"/>
    <property type="match status" value="1"/>
</dbReference>
<feature type="compositionally biased region" description="Low complexity" evidence="3">
    <location>
        <begin position="453"/>
        <end position="462"/>
    </location>
</feature>
<gene>
    <name evidence="5" type="ORF">DSM5745_07199</name>
</gene>
<keyword evidence="1" id="KW-0863">Zinc-finger</keyword>
<protein>
    <recommendedName>
        <fullName evidence="4">C3H1-type domain-containing protein</fullName>
    </recommendedName>
</protein>
<comment type="caution">
    <text evidence="5">The sequence shown here is derived from an EMBL/GenBank/DDBJ whole genome shotgun (WGS) entry which is preliminary data.</text>
</comment>
<dbReference type="EMBL" id="PVWQ01000008">
    <property type="protein sequence ID" value="RDW74537.1"/>
    <property type="molecule type" value="Genomic_DNA"/>
</dbReference>
<keyword evidence="1" id="KW-0862">Zinc</keyword>
<keyword evidence="1" id="KW-0479">Metal-binding</keyword>
<dbReference type="RefSeq" id="XP_026602305.1">
    <property type="nucleotide sequence ID" value="XM_026749215.1"/>
</dbReference>
<sequence length="481" mass="53793">MLGDAELQALGGNLRAVSEENQKQQHDLQKLLDQFQSLLDSYSRLKSDYEEEKEGRERYKKLAKTQERNPFVLVLVDGDGYLFKDHLIKSGAQGGVKAAQLLSESITDLINERLGSQADQCRIMVRIYSNVLGLSKTLARVGLVGNEARSFSSFTSSFTRAQDLFDYVDAGDKKEGADYKIRGAIILEPEMFRLFADNQQCKHIFFAGCHDTGYLSLLTPYRGKTDRITLIKAASFHHEFDGLDFAVRELPGVFMSTQFGGSHIPAPIPPTAPANPPAPKVCAHYQKGICRYGNKCTKVHQDPNQKLSKTVEDNFVPSTPSHSKDSKAEIRGHKPNSASLPIIDSRSLEFIPMNKDGERIDPYVPPPSKDSWDKYKRRAALCKPCNNYYLAGCCNSENCELDHRPIEVDTLNVLNCKSFKTCKFGRHAHFLDYAVTRWEEPIERQTSDDSPASETSENTTSTDDMRYADESPVGVAVQSTA</sequence>
<dbReference type="Proteomes" id="UP000256690">
    <property type="component" value="Unassembled WGS sequence"/>
</dbReference>
<dbReference type="Pfam" id="PF25540">
    <property type="entry name" value="DUF7923"/>
    <property type="match status" value="1"/>
</dbReference>
<dbReference type="GO" id="GO:0008270">
    <property type="term" value="F:zinc ion binding"/>
    <property type="evidence" value="ECO:0007669"/>
    <property type="project" value="UniProtKB-KW"/>
</dbReference>
<feature type="coiled-coil region" evidence="2">
    <location>
        <begin position="14"/>
        <end position="69"/>
    </location>
</feature>
<dbReference type="InterPro" id="IPR000571">
    <property type="entry name" value="Znf_CCCH"/>
</dbReference>
<evidence type="ECO:0000256" key="2">
    <source>
        <dbReference type="SAM" id="Coils"/>
    </source>
</evidence>
<dbReference type="STRING" id="1810919.A0A3D8RKF8"/>
<feature type="region of interest" description="Disordered" evidence="3">
    <location>
        <begin position="312"/>
        <end position="338"/>
    </location>
</feature>
<organism evidence="5 6">
    <name type="scientific">Aspergillus mulundensis</name>
    <dbReference type="NCBI Taxonomy" id="1810919"/>
    <lineage>
        <taxon>Eukaryota</taxon>
        <taxon>Fungi</taxon>
        <taxon>Dikarya</taxon>
        <taxon>Ascomycota</taxon>
        <taxon>Pezizomycotina</taxon>
        <taxon>Eurotiomycetes</taxon>
        <taxon>Eurotiomycetidae</taxon>
        <taxon>Eurotiales</taxon>
        <taxon>Aspergillaceae</taxon>
        <taxon>Aspergillus</taxon>
        <taxon>Aspergillus subgen. Nidulantes</taxon>
    </lineage>
</organism>
<keyword evidence="6" id="KW-1185">Reference proteome</keyword>
<dbReference type="Gene3D" id="4.10.1000.10">
    <property type="entry name" value="Zinc finger, CCCH-type"/>
    <property type="match status" value="1"/>
</dbReference>
<feature type="zinc finger region" description="C3H1-type" evidence="1">
    <location>
        <begin position="276"/>
        <end position="303"/>
    </location>
</feature>
<evidence type="ECO:0000259" key="4">
    <source>
        <dbReference type="PROSITE" id="PS50103"/>
    </source>
</evidence>
<evidence type="ECO:0000313" key="5">
    <source>
        <dbReference type="EMBL" id="RDW74537.1"/>
    </source>
</evidence>
<dbReference type="InterPro" id="IPR057683">
    <property type="entry name" value="DUF7923"/>
</dbReference>
<dbReference type="OrthoDB" id="2270193at2759"/>
<dbReference type="PANTHER" id="PTHR37543">
    <property type="entry name" value="CCCH ZINC FINGER DNA BINDING PROTEIN (AFU_ORTHOLOGUE AFUA_5G12760)"/>
    <property type="match status" value="1"/>
</dbReference>
<evidence type="ECO:0000256" key="1">
    <source>
        <dbReference type="PROSITE-ProRule" id="PRU00723"/>
    </source>
</evidence>
<feature type="domain" description="C3H1-type" evidence="4">
    <location>
        <begin position="276"/>
        <end position="303"/>
    </location>
</feature>
<evidence type="ECO:0000313" key="6">
    <source>
        <dbReference type="Proteomes" id="UP000256690"/>
    </source>
</evidence>
<reference evidence="5 6" key="1">
    <citation type="journal article" date="2018" name="IMA Fungus">
        <title>IMA Genome-F 9: Draft genome sequence of Annulohypoxylon stygium, Aspergillus mulundensis, Berkeleyomyces basicola (syn. Thielaviopsis basicola), Ceratocystis smalleyi, two Cercospora beticola strains, Coleophoma cylindrospora, Fusarium fracticaudum, Phialophora cf. hyalina, and Morchella septimelata.</title>
        <authorList>
            <person name="Wingfield B.D."/>
            <person name="Bills G.F."/>
            <person name="Dong Y."/>
            <person name="Huang W."/>
            <person name="Nel W.J."/>
            <person name="Swalarsk-Parry B.S."/>
            <person name="Vaghefi N."/>
            <person name="Wilken P.M."/>
            <person name="An Z."/>
            <person name="de Beer Z.W."/>
            <person name="De Vos L."/>
            <person name="Chen L."/>
            <person name="Duong T.A."/>
            <person name="Gao Y."/>
            <person name="Hammerbacher A."/>
            <person name="Kikkert J.R."/>
            <person name="Li Y."/>
            <person name="Li H."/>
            <person name="Li K."/>
            <person name="Li Q."/>
            <person name="Liu X."/>
            <person name="Ma X."/>
            <person name="Naidoo K."/>
            <person name="Pethybridge S.J."/>
            <person name="Sun J."/>
            <person name="Steenkamp E.T."/>
            <person name="van der Nest M.A."/>
            <person name="van Wyk S."/>
            <person name="Wingfield M.J."/>
            <person name="Xiong C."/>
            <person name="Yue Q."/>
            <person name="Zhang X."/>
        </authorList>
    </citation>
    <scope>NUCLEOTIDE SEQUENCE [LARGE SCALE GENOMIC DNA]</scope>
    <source>
        <strain evidence="5 6">DSM 5745</strain>
    </source>
</reference>
<accession>A0A3D8RKF8</accession>
<dbReference type="SMART" id="SM00356">
    <property type="entry name" value="ZnF_C3H1"/>
    <property type="match status" value="2"/>
</dbReference>
<feature type="region of interest" description="Disordered" evidence="3">
    <location>
        <begin position="442"/>
        <end position="481"/>
    </location>
</feature>
<dbReference type="AlphaFoldDB" id="A0A3D8RKF8"/>
<name>A0A3D8RKF8_9EURO</name>
<keyword evidence="2" id="KW-0175">Coiled coil</keyword>
<dbReference type="PANTHER" id="PTHR37543:SF1">
    <property type="entry name" value="CCCH ZINC FINGER DNA BINDING PROTEIN (AFU_ORTHOLOGUE AFUA_5G12760)"/>
    <property type="match status" value="1"/>
</dbReference>
<feature type="compositionally biased region" description="Basic and acidic residues" evidence="3">
    <location>
        <begin position="322"/>
        <end position="332"/>
    </location>
</feature>
<dbReference type="GeneID" id="38117569"/>
<proteinExistence type="predicted"/>